<reference evidence="1 2" key="1">
    <citation type="submission" date="2019-09" db="EMBL/GenBank/DDBJ databases">
        <authorList>
            <person name="Dittami M. S."/>
        </authorList>
    </citation>
    <scope>NUCLEOTIDE SEQUENCE [LARGE SCALE GENOMIC DNA]</scope>
    <source>
        <strain evidence="1">SPHINGO391</strain>
    </source>
</reference>
<gene>
    <name evidence="1" type="ORF">SPHINGO391_520029</name>
</gene>
<dbReference type="InterPro" id="IPR036388">
    <property type="entry name" value="WH-like_DNA-bd_sf"/>
</dbReference>
<name>A0A5E8AGS4_9SPHN</name>
<dbReference type="EMBL" id="CABVLI010000048">
    <property type="protein sequence ID" value="VVT30524.1"/>
    <property type="molecule type" value="Genomic_DNA"/>
</dbReference>
<accession>A0A5E8AGS4</accession>
<protein>
    <submittedName>
        <fullName evidence="1">Replication initiator protein A</fullName>
    </submittedName>
</protein>
<dbReference type="Pfam" id="PF10134">
    <property type="entry name" value="RPA"/>
    <property type="match status" value="1"/>
</dbReference>
<dbReference type="AlphaFoldDB" id="A0A5E8AGS4"/>
<dbReference type="InterPro" id="IPR018777">
    <property type="entry name" value="Replication_initiator_prot_A"/>
</dbReference>
<dbReference type="Proteomes" id="UP000326857">
    <property type="component" value="Unassembled WGS sequence"/>
</dbReference>
<sequence length="295" mass="34207">MARSKAMPQQISLFDMDSPLHGKVRGERSIMHFPFFVLSKNPHMERIEYRRDNVTIEIRPSDTGVATMWDKEILLYVASLIAQSIADGQPAQEEVTFAAHDFFRITGVERPSTRDYKRFAEALERLQGTQIKTNIETGSKIDRGWFSWLAEAQVEYEKLANGEEALRYVRIRPCNWLFRAIQRDQRMYHYHHDYFRLGPIERRMYEIAHCSGEPIEMTIEELHQQVGSMGPISRLKSLAKEIQAENRLPDYDVTVINTITGERVDAVGRTRKTKGMVIQMRPKHRTATKPQALVA</sequence>
<dbReference type="RefSeq" id="WP_151992017.1">
    <property type="nucleotide sequence ID" value="NZ_LR701528.1"/>
</dbReference>
<dbReference type="Gene3D" id="1.10.10.10">
    <property type="entry name" value="Winged helix-like DNA-binding domain superfamily/Winged helix DNA-binding domain"/>
    <property type="match status" value="1"/>
</dbReference>
<organism evidence="1 2">
    <name type="scientific">Sphingomonas aurantiaca</name>
    <dbReference type="NCBI Taxonomy" id="185949"/>
    <lineage>
        <taxon>Bacteria</taxon>
        <taxon>Pseudomonadati</taxon>
        <taxon>Pseudomonadota</taxon>
        <taxon>Alphaproteobacteria</taxon>
        <taxon>Sphingomonadales</taxon>
        <taxon>Sphingomonadaceae</taxon>
        <taxon>Sphingomonas</taxon>
    </lineage>
</organism>
<evidence type="ECO:0000313" key="2">
    <source>
        <dbReference type="Proteomes" id="UP000326857"/>
    </source>
</evidence>
<proteinExistence type="predicted"/>
<evidence type="ECO:0000313" key="1">
    <source>
        <dbReference type="EMBL" id="VVT30524.1"/>
    </source>
</evidence>